<sequence>MLNPIDFIKKPKKPTFPKEIQTTDWETEFVTEIDTDTNRKLIQKEENEKKIVDETETESDKNDTNSEIILEEKDNQDQDEIIKRKDNQDKKKKHMFYEIAIVMKDPEIEDGKCGKKITPKEINKIQVEQAKILDKIRESGLEIEEQDVDKKPLHFYLVGVSLRMLEKWGEEMRTKVRLIQKDLKQIEHYSEFRIEDKSQYAVSQDFPDCVFPSAARQSLVTTIIQEKRGRGGCNINIPKSLHKNYMSGYFGLHNTKERTDLYASWTKRPSELFQFKQPENKIRDYFGEEISYYFAFLGFYSKWLIFPSVLGLVFTIAKYTNEKFKKSYGYVSLAYCLFNALWVTFFIEFWKRRIMTLAFRWDLLDLNTVDETPRPQFKGKTRKSPITGSIERYYPEWKRKIKYLFTYSIVLIMMAAAAACSIGINWKKLKGEKNLTMGYKIGTGVGTGASIFILDYFYRKIAFYLSSWENHKTEEAFQNAMIIKLFPFQFVNSFSSLFVIAFVSRLPDFLDTQLASLLLTRLAIGNFQELVVPFLKGKFRNCCSTFSRKSEKKMNPIVNQSNLPQYDNTIDDYSEMMLQLGYISLFSVSIPAVSFLAYLNNLIEIKVDSAKLRTMQRPLPRIRIGIGNWSYILNVISVLVVMINTALIAITYSDSLKDLSGFDTTNNRLWWLIGLEHAIFLIKYICHMIIPDTTTEVSDAIKQEQFKREKAALLYGKGIFEEDFNETESENEDFNETNDPEIKI</sequence>
<dbReference type="PANTHER" id="PTHR12308">
    <property type="entry name" value="ANOCTAMIN"/>
    <property type="match status" value="1"/>
</dbReference>
<evidence type="ECO:0000256" key="3">
    <source>
        <dbReference type="ARBA" id="ARBA00022989"/>
    </source>
</evidence>
<feature type="transmembrane region" description="Helical" evidence="6">
    <location>
        <begin position="624"/>
        <end position="649"/>
    </location>
</feature>
<proteinExistence type="predicted"/>
<dbReference type="InterPro" id="IPR007632">
    <property type="entry name" value="Anoctamin"/>
</dbReference>
<feature type="transmembrane region" description="Helical" evidence="6">
    <location>
        <begin position="479"/>
        <end position="503"/>
    </location>
</feature>
<dbReference type="GO" id="GO:0016020">
    <property type="term" value="C:membrane"/>
    <property type="evidence" value="ECO:0007669"/>
    <property type="project" value="UniProtKB-SubCell"/>
</dbReference>
<evidence type="ECO:0000256" key="1">
    <source>
        <dbReference type="ARBA" id="ARBA00004141"/>
    </source>
</evidence>
<keyword evidence="3 6" id="KW-1133">Transmembrane helix</keyword>
<feature type="transmembrane region" description="Helical" evidence="6">
    <location>
        <begin position="404"/>
        <end position="426"/>
    </location>
</feature>
<feature type="region of interest" description="Disordered" evidence="5">
    <location>
        <begin position="725"/>
        <end position="744"/>
    </location>
</feature>
<organism evidence="8 9">
    <name type="scientific">Anaeramoeba ignava</name>
    <name type="common">Anaerobic marine amoeba</name>
    <dbReference type="NCBI Taxonomy" id="1746090"/>
    <lineage>
        <taxon>Eukaryota</taxon>
        <taxon>Metamonada</taxon>
        <taxon>Anaeramoebidae</taxon>
        <taxon>Anaeramoeba</taxon>
    </lineage>
</organism>
<name>A0A9Q0LY07_ANAIG</name>
<keyword evidence="4 6" id="KW-0472">Membrane</keyword>
<comment type="subcellular location">
    <subcellularLocation>
        <location evidence="1">Membrane</location>
        <topology evidence="1">Multi-pass membrane protein</topology>
    </subcellularLocation>
</comment>
<feature type="transmembrane region" description="Helical" evidence="6">
    <location>
        <begin position="328"/>
        <end position="350"/>
    </location>
</feature>
<dbReference type="OrthoDB" id="296386at2759"/>
<dbReference type="GO" id="GO:0005254">
    <property type="term" value="F:chloride channel activity"/>
    <property type="evidence" value="ECO:0007669"/>
    <property type="project" value="TreeGrafter"/>
</dbReference>
<feature type="transmembrane region" description="Helical" evidence="6">
    <location>
        <begin position="438"/>
        <end position="458"/>
    </location>
</feature>
<gene>
    <name evidence="8" type="ORF">M0811_04391</name>
</gene>
<protein>
    <submittedName>
        <fullName evidence="8">Ngep-related</fullName>
    </submittedName>
</protein>
<keyword evidence="9" id="KW-1185">Reference proteome</keyword>
<evidence type="ECO:0000256" key="4">
    <source>
        <dbReference type="ARBA" id="ARBA00023136"/>
    </source>
</evidence>
<dbReference type="AlphaFoldDB" id="A0A9Q0LY07"/>
<reference evidence="8" key="1">
    <citation type="submission" date="2022-10" db="EMBL/GenBank/DDBJ databases">
        <title>Novel sulphate-reducing endosymbionts in the free-living metamonad Anaeramoeba.</title>
        <authorList>
            <person name="Jerlstrom-Hultqvist J."/>
            <person name="Cepicka I."/>
            <person name="Gallot-Lavallee L."/>
            <person name="Salas-Leiva D."/>
            <person name="Curtis B.A."/>
            <person name="Zahonova K."/>
            <person name="Pipaliya S."/>
            <person name="Dacks J."/>
            <person name="Roger A.J."/>
        </authorList>
    </citation>
    <scope>NUCLEOTIDE SEQUENCE</scope>
    <source>
        <strain evidence="8">BMAN</strain>
    </source>
</reference>
<dbReference type="PANTHER" id="PTHR12308:SF73">
    <property type="entry name" value="ANOCTAMIN"/>
    <property type="match status" value="1"/>
</dbReference>
<evidence type="ECO:0000313" key="8">
    <source>
        <dbReference type="EMBL" id="KAJ5079370.1"/>
    </source>
</evidence>
<dbReference type="Proteomes" id="UP001149090">
    <property type="component" value="Unassembled WGS sequence"/>
</dbReference>
<evidence type="ECO:0000256" key="5">
    <source>
        <dbReference type="SAM" id="MobiDB-lite"/>
    </source>
</evidence>
<feature type="region of interest" description="Disordered" evidence="5">
    <location>
        <begin position="45"/>
        <end position="77"/>
    </location>
</feature>
<accession>A0A9Q0LY07</accession>
<feature type="domain" description="Anoctamin transmembrane" evidence="7">
    <location>
        <begin position="282"/>
        <end position="704"/>
    </location>
</feature>
<dbReference type="Pfam" id="PF04547">
    <property type="entry name" value="Anoctamin"/>
    <property type="match status" value="1"/>
</dbReference>
<evidence type="ECO:0000256" key="2">
    <source>
        <dbReference type="ARBA" id="ARBA00022692"/>
    </source>
</evidence>
<feature type="transmembrane region" description="Helical" evidence="6">
    <location>
        <begin position="582"/>
        <end position="603"/>
    </location>
</feature>
<evidence type="ECO:0000256" key="6">
    <source>
        <dbReference type="SAM" id="Phobius"/>
    </source>
</evidence>
<feature type="transmembrane region" description="Helical" evidence="6">
    <location>
        <begin position="669"/>
        <end position="686"/>
    </location>
</feature>
<dbReference type="InterPro" id="IPR049452">
    <property type="entry name" value="Anoctamin_TM"/>
</dbReference>
<dbReference type="OMA" id="CFFTSAV"/>
<evidence type="ECO:0000259" key="7">
    <source>
        <dbReference type="Pfam" id="PF04547"/>
    </source>
</evidence>
<dbReference type="EMBL" id="JAPDFW010000033">
    <property type="protein sequence ID" value="KAJ5079370.1"/>
    <property type="molecule type" value="Genomic_DNA"/>
</dbReference>
<keyword evidence="2 6" id="KW-0812">Transmembrane</keyword>
<comment type="caution">
    <text evidence="8">The sequence shown here is derived from an EMBL/GenBank/DDBJ whole genome shotgun (WGS) entry which is preliminary data.</text>
</comment>
<feature type="transmembrane region" description="Helical" evidence="6">
    <location>
        <begin position="290"/>
        <end position="316"/>
    </location>
</feature>
<evidence type="ECO:0000313" key="9">
    <source>
        <dbReference type="Proteomes" id="UP001149090"/>
    </source>
</evidence>